<evidence type="ECO:0000256" key="6">
    <source>
        <dbReference type="ARBA" id="ARBA00023098"/>
    </source>
</evidence>
<dbReference type="OrthoDB" id="15433at2759"/>
<dbReference type="InParanoid" id="A0A0D0AE34"/>
<dbReference type="HAMAP" id="MF_00101">
    <property type="entry name" value="AcpS"/>
    <property type="match status" value="1"/>
</dbReference>
<dbReference type="InterPro" id="IPR037143">
    <property type="entry name" value="4-PPantetheinyl_Trfase_dom_sf"/>
</dbReference>
<dbReference type="InterPro" id="IPR002582">
    <property type="entry name" value="ACPS"/>
</dbReference>
<sequence>MPILGIGVDILHLPRLISLLSRRGSKAFATRILSSQEIRTFQVLAEQYGEDETERIAQFLGVRWAVKEAAYKALYPIRPTWKEVTYTSFNGATGVKPTLVYRPVRDVGPANQLHVSVSHDRDYVYAQVIAESA</sequence>
<keyword evidence="1" id="KW-0444">Lipid biosynthesis</keyword>
<dbReference type="NCBIfam" id="TIGR00556">
    <property type="entry name" value="pantethn_trn"/>
    <property type="match status" value="1"/>
</dbReference>
<keyword evidence="10" id="KW-1185">Reference proteome</keyword>
<organism evidence="9 10">
    <name type="scientific">Suillus luteus UH-Slu-Lm8-n1</name>
    <dbReference type="NCBI Taxonomy" id="930992"/>
    <lineage>
        <taxon>Eukaryota</taxon>
        <taxon>Fungi</taxon>
        <taxon>Dikarya</taxon>
        <taxon>Basidiomycota</taxon>
        <taxon>Agaricomycotina</taxon>
        <taxon>Agaricomycetes</taxon>
        <taxon>Agaricomycetidae</taxon>
        <taxon>Boletales</taxon>
        <taxon>Suillineae</taxon>
        <taxon>Suillaceae</taxon>
        <taxon>Suillus</taxon>
    </lineage>
</organism>
<evidence type="ECO:0000256" key="1">
    <source>
        <dbReference type="ARBA" id="ARBA00022516"/>
    </source>
</evidence>
<keyword evidence="7" id="KW-0275">Fatty acid biosynthesis</keyword>
<keyword evidence="5" id="KW-0460">Magnesium</keyword>
<dbReference type="FunCoup" id="A0A0D0AE34">
    <property type="interactions" value="18"/>
</dbReference>
<reference evidence="10" key="2">
    <citation type="submission" date="2015-01" db="EMBL/GenBank/DDBJ databases">
        <title>Evolutionary Origins and Diversification of the Mycorrhizal Mutualists.</title>
        <authorList>
            <consortium name="DOE Joint Genome Institute"/>
            <consortium name="Mycorrhizal Genomics Consortium"/>
            <person name="Kohler A."/>
            <person name="Kuo A."/>
            <person name="Nagy L.G."/>
            <person name="Floudas D."/>
            <person name="Copeland A."/>
            <person name="Barry K.W."/>
            <person name="Cichocki N."/>
            <person name="Veneault-Fourrey C."/>
            <person name="LaButti K."/>
            <person name="Lindquist E.A."/>
            <person name="Lipzen A."/>
            <person name="Lundell T."/>
            <person name="Morin E."/>
            <person name="Murat C."/>
            <person name="Riley R."/>
            <person name="Ohm R."/>
            <person name="Sun H."/>
            <person name="Tunlid A."/>
            <person name="Henrissat B."/>
            <person name="Grigoriev I.V."/>
            <person name="Hibbett D.S."/>
            <person name="Martin F."/>
        </authorList>
    </citation>
    <scope>NUCLEOTIDE SEQUENCE [LARGE SCALE GENOMIC DNA]</scope>
    <source>
        <strain evidence="10">UH-Slu-Lm8-n1</strain>
    </source>
</reference>
<accession>A0A0D0AE34</accession>
<feature type="domain" description="4'-phosphopantetheinyl transferase" evidence="8">
    <location>
        <begin position="5"/>
        <end position="126"/>
    </location>
</feature>
<dbReference type="EMBL" id="KN835532">
    <property type="protein sequence ID" value="KIK36409.1"/>
    <property type="molecule type" value="Genomic_DNA"/>
</dbReference>
<evidence type="ECO:0000256" key="2">
    <source>
        <dbReference type="ARBA" id="ARBA00022679"/>
    </source>
</evidence>
<dbReference type="STRING" id="930992.A0A0D0AE34"/>
<proteinExistence type="inferred from homology"/>
<evidence type="ECO:0000313" key="9">
    <source>
        <dbReference type="EMBL" id="KIK36409.1"/>
    </source>
</evidence>
<name>A0A0D0AE34_9AGAM</name>
<dbReference type="AlphaFoldDB" id="A0A0D0AE34"/>
<dbReference type="Pfam" id="PF01648">
    <property type="entry name" value="ACPS"/>
    <property type="match status" value="1"/>
</dbReference>
<evidence type="ECO:0000256" key="4">
    <source>
        <dbReference type="ARBA" id="ARBA00022832"/>
    </source>
</evidence>
<keyword evidence="3" id="KW-0479">Metal-binding</keyword>
<dbReference type="SUPFAM" id="SSF56214">
    <property type="entry name" value="4'-phosphopantetheinyl transferase"/>
    <property type="match status" value="1"/>
</dbReference>
<dbReference type="HOGENOM" id="CLU_089696_3_2_1"/>
<keyword evidence="2" id="KW-0808">Transferase</keyword>
<keyword evidence="6" id="KW-0443">Lipid metabolism</keyword>
<dbReference type="GO" id="GO:0000287">
    <property type="term" value="F:magnesium ion binding"/>
    <property type="evidence" value="ECO:0007669"/>
    <property type="project" value="InterPro"/>
</dbReference>
<evidence type="ECO:0000256" key="5">
    <source>
        <dbReference type="ARBA" id="ARBA00022842"/>
    </source>
</evidence>
<evidence type="ECO:0000313" key="10">
    <source>
        <dbReference type="Proteomes" id="UP000054485"/>
    </source>
</evidence>
<evidence type="ECO:0000256" key="3">
    <source>
        <dbReference type="ARBA" id="ARBA00022723"/>
    </source>
</evidence>
<dbReference type="InterPro" id="IPR004568">
    <property type="entry name" value="Ppantetheine-prot_Trfase_dom"/>
</dbReference>
<dbReference type="Proteomes" id="UP000054485">
    <property type="component" value="Unassembled WGS sequence"/>
</dbReference>
<evidence type="ECO:0000256" key="7">
    <source>
        <dbReference type="ARBA" id="ARBA00023160"/>
    </source>
</evidence>
<evidence type="ECO:0000259" key="8">
    <source>
        <dbReference type="Pfam" id="PF01648"/>
    </source>
</evidence>
<protein>
    <recommendedName>
        <fullName evidence="8">4'-phosphopantetheinyl transferase domain-containing protein</fullName>
    </recommendedName>
</protein>
<gene>
    <name evidence="9" type="ORF">CY34DRAFT_811295</name>
</gene>
<keyword evidence="4" id="KW-0276">Fatty acid metabolism</keyword>
<dbReference type="GO" id="GO:0006633">
    <property type="term" value="P:fatty acid biosynthetic process"/>
    <property type="evidence" value="ECO:0007669"/>
    <property type="project" value="UniProtKB-KW"/>
</dbReference>
<reference evidence="9 10" key="1">
    <citation type="submission" date="2014-04" db="EMBL/GenBank/DDBJ databases">
        <authorList>
            <consortium name="DOE Joint Genome Institute"/>
            <person name="Kuo A."/>
            <person name="Ruytinx J."/>
            <person name="Rineau F."/>
            <person name="Colpaert J."/>
            <person name="Kohler A."/>
            <person name="Nagy L.G."/>
            <person name="Floudas D."/>
            <person name="Copeland A."/>
            <person name="Barry K.W."/>
            <person name="Cichocki N."/>
            <person name="Veneault-Fourrey C."/>
            <person name="LaButti K."/>
            <person name="Lindquist E.A."/>
            <person name="Lipzen A."/>
            <person name="Lundell T."/>
            <person name="Morin E."/>
            <person name="Murat C."/>
            <person name="Sun H."/>
            <person name="Tunlid A."/>
            <person name="Henrissat B."/>
            <person name="Grigoriev I.V."/>
            <person name="Hibbett D.S."/>
            <person name="Martin F."/>
            <person name="Nordberg H.P."/>
            <person name="Cantor M.N."/>
            <person name="Hua S.X."/>
        </authorList>
    </citation>
    <scope>NUCLEOTIDE SEQUENCE [LARGE SCALE GENOMIC DNA]</scope>
    <source>
        <strain evidence="9 10">UH-Slu-Lm8-n1</strain>
    </source>
</reference>
<dbReference type="InterPro" id="IPR008278">
    <property type="entry name" value="4-PPantetheinyl_Trfase_dom"/>
</dbReference>
<dbReference type="Gene3D" id="3.90.470.20">
    <property type="entry name" value="4'-phosphopantetheinyl transferase domain"/>
    <property type="match status" value="1"/>
</dbReference>
<dbReference type="GO" id="GO:0008897">
    <property type="term" value="F:holo-[acyl-carrier-protein] synthase activity"/>
    <property type="evidence" value="ECO:0007669"/>
    <property type="project" value="InterPro"/>
</dbReference>